<evidence type="ECO:0000256" key="4">
    <source>
        <dbReference type="ARBA" id="ARBA00011010"/>
    </source>
</evidence>
<dbReference type="GO" id="GO:0051286">
    <property type="term" value="C:cell tip"/>
    <property type="evidence" value="ECO:0007669"/>
    <property type="project" value="TreeGrafter"/>
</dbReference>
<dbReference type="InterPro" id="IPR022157">
    <property type="entry name" value="Dynactin"/>
</dbReference>
<evidence type="ECO:0000256" key="9">
    <source>
        <dbReference type="ARBA" id="ARBA00023017"/>
    </source>
</evidence>
<feature type="compositionally biased region" description="Low complexity" evidence="14">
    <location>
        <begin position="97"/>
        <end position="112"/>
    </location>
</feature>
<feature type="coiled-coil region" evidence="13">
    <location>
        <begin position="367"/>
        <end position="691"/>
    </location>
</feature>
<feature type="region of interest" description="Disordered" evidence="14">
    <location>
        <begin position="162"/>
        <end position="294"/>
    </location>
</feature>
<dbReference type="InterPro" id="IPR036859">
    <property type="entry name" value="CAP-Gly_dom_sf"/>
</dbReference>
<feature type="compositionally biased region" description="Low complexity" evidence="14">
    <location>
        <begin position="1"/>
        <end position="21"/>
    </location>
</feature>
<dbReference type="PANTHER" id="PTHR18916">
    <property type="entry name" value="DYNACTIN 1-RELATED MICROTUBULE-BINDING"/>
    <property type="match status" value="1"/>
</dbReference>
<evidence type="ECO:0000259" key="15">
    <source>
        <dbReference type="PROSITE" id="PS50245"/>
    </source>
</evidence>
<evidence type="ECO:0000256" key="2">
    <source>
        <dbReference type="ARBA" id="ARBA00004186"/>
    </source>
</evidence>
<evidence type="ECO:0000256" key="5">
    <source>
        <dbReference type="ARBA" id="ARBA00022490"/>
    </source>
</evidence>
<name>A0A9W8KY74_9FUNG</name>
<feature type="domain" description="CAP-Gly" evidence="15">
    <location>
        <begin position="42"/>
        <end position="84"/>
    </location>
</feature>
<dbReference type="Gene3D" id="2.30.30.190">
    <property type="entry name" value="CAP Gly-rich-like domain"/>
    <property type="match status" value="1"/>
</dbReference>
<evidence type="ECO:0000256" key="10">
    <source>
        <dbReference type="ARBA" id="ARBA00023054"/>
    </source>
</evidence>
<comment type="subcellular location">
    <subcellularLocation>
        <location evidence="3">Cytoplasm</location>
        <location evidence="3">Cell cortex</location>
    </subcellularLocation>
    <subcellularLocation>
        <location evidence="1">Cytoplasm</location>
        <location evidence="1">Cytoskeleton</location>
        <location evidence="1">Microtubule organizing center</location>
        <location evidence="1">Centrosome</location>
        <location evidence="1">Centriole</location>
    </subcellularLocation>
    <subcellularLocation>
        <location evidence="2">Cytoplasm</location>
        <location evidence="2">Cytoskeleton</location>
        <location evidence="2">Spindle</location>
    </subcellularLocation>
</comment>
<feature type="compositionally biased region" description="Polar residues" evidence="14">
    <location>
        <begin position="342"/>
        <end position="360"/>
    </location>
</feature>
<dbReference type="GO" id="GO:0051301">
    <property type="term" value="P:cell division"/>
    <property type="evidence" value="ECO:0007669"/>
    <property type="project" value="UniProtKB-KW"/>
</dbReference>
<dbReference type="Proteomes" id="UP001151518">
    <property type="component" value="Unassembled WGS sequence"/>
</dbReference>
<keyword evidence="9" id="KW-0243">Dynein</keyword>
<dbReference type="PANTHER" id="PTHR18916:SF6">
    <property type="entry name" value="DYNACTIN SUBUNIT 1"/>
    <property type="match status" value="1"/>
</dbReference>
<dbReference type="GO" id="GO:0030286">
    <property type="term" value="C:dynein complex"/>
    <property type="evidence" value="ECO:0007669"/>
    <property type="project" value="UniProtKB-KW"/>
</dbReference>
<evidence type="ECO:0000313" key="17">
    <source>
        <dbReference type="Proteomes" id="UP001151518"/>
    </source>
</evidence>
<dbReference type="SUPFAM" id="SSF74924">
    <property type="entry name" value="Cap-Gly domain"/>
    <property type="match status" value="1"/>
</dbReference>
<feature type="region of interest" description="Disordered" evidence="14">
    <location>
        <begin position="97"/>
        <end position="148"/>
    </location>
</feature>
<organism evidence="16 17">
    <name type="scientific">Coemansia spiralis</name>
    <dbReference type="NCBI Taxonomy" id="417178"/>
    <lineage>
        <taxon>Eukaryota</taxon>
        <taxon>Fungi</taxon>
        <taxon>Fungi incertae sedis</taxon>
        <taxon>Zoopagomycota</taxon>
        <taxon>Kickxellomycotina</taxon>
        <taxon>Kickxellomycetes</taxon>
        <taxon>Kickxellales</taxon>
        <taxon>Kickxellaceae</taxon>
        <taxon>Coemansia</taxon>
    </lineage>
</organism>
<proteinExistence type="inferred from homology"/>
<feature type="compositionally biased region" description="Polar residues" evidence="14">
    <location>
        <begin position="113"/>
        <end position="127"/>
    </location>
</feature>
<protein>
    <recommendedName>
        <fullName evidence="15">CAP-Gly domain-containing protein</fullName>
    </recommendedName>
</protein>
<dbReference type="GO" id="GO:0005874">
    <property type="term" value="C:microtubule"/>
    <property type="evidence" value="ECO:0007669"/>
    <property type="project" value="UniProtKB-KW"/>
</dbReference>
<accession>A0A9W8KY74</accession>
<evidence type="ECO:0000256" key="7">
    <source>
        <dbReference type="ARBA" id="ARBA00022701"/>
    </source>
</evidence>
<keyword evidence="5" id="KW-0963">Cytoplasm</keyword>
<feature type="region of interest" description="Disordered" evidence="14">
    <location>
        <begin position="333"/>
        <end position="360"/>
    </location>
</feature>
<feature type="compositionally biased region" description="Basic and acidic residues" evidence="14">
    <location>
        <begin position="269"/>
        <end position="279"/>
    </location>
</feature>
<dbReference type="PROSITE" id="PS50245">
    <property type="entry name" value="CAP_GLY_2"/>
    <property type="match status" value="1"/>
</dbReference>
<dbReference type="Pfam" id="PF01302">
    <property type="entry name" value="CAP_GLY"/>
    <property type="match status" value="1"/>
</dbReference>
<evidence type="ECO:0000313" key="16">
    <source>
        <dbReference type="EMBL" id="KAJ2677953.1"/>
    </source>
</evidence>
<dbReference type="Pfam" id="PF12455">
    <property type="entry name" value="Dynactin"/>
    <property type="match status" value="1"/>
</dbReference>
<dbReference type="OrthoDB" id="2130750at2759"/>
<dbReference type="GO" id="GO:0000132">
    <property type="term" value="P:establishment of mitotic spindle orientation"/>
    <property type="evidence" value="ECO:0007669"/>
    <property type="project" value="TreeGrafter"/>
</dbReference>
<sequence>MSASRRLSSADPARSRAPSLSGPGIGQAVEVQGSRGIIRYSGATEFAPGKWLGVELEGPSGKNDGSVQGKRYFECQPNHGVFVRSSQVKILTSAAGSEGDASGLAASSASGGNSRTTSHGTEIQQGSEKSRLRPPAGSATSGGSVPAADLDALRAARRNTTLPGRIATPSFGSAASPATTPAPSILPPSGSSRLSGSFSQRATAGQPPTGLSGAGGAASAQSRRISDVQNLSARRSTLTGIKSPNPAGIRSSSRQTNPSDSGSTISRPMSREHVSRLRTETPSPSPHAAYESNDAFRTPVKAQAAHSGSTLIPEPDSATLDAAVAGTEEVPRTPYRPALSMDESSTFNPQTPTTATMSSQSVSLKQYEELRLKYKYLEQKRSEDRQRLQEADKIRAEAEQALRVRDKLAAKVNAQQDDIRTLKLKVKELNVEREDYEAKYAEALDSMEMLAVDKEMAEEKAESLTQEIGALREQLDEASTNLDVYRQEGDHSAVLSTDPNSATVLEYAQLQKQNERLKEALVRLRDVTTENETQLNHKIKQLEREAQSAQELFDENDSLKEKLLVTESQIEDLKERLDDALGSEEMIENLSDRNMILSAKVEELEKLIENLEALCEVNNEMEETRAEEEQGLRSEIDRLNVVINDKSRRIDKLEEAVADYQFNIKQYRELVASLQSDLQRLREREQSQASEVATISSKTQEMMSLNLQLRSTMMKTKAKTIDLEMRRLEADQATEQLQLTEPFLPDHFFKSESEALKSLLAFKRLAVKSDILCKQLEQDEKTDTRISDDFVATAEIRALLTQLSGSAELFVCFLSTCSDSEFMRLGSLLHDTQGAERRLNGLIDLLRKEEFRAADSLPEIRRLAAQLHGLAESHVPADCQATAAQKLDIMVGRMAYGSDIQLSNLFYIEQLLVSGPTTDADEYVNDYNNMFSQKDQYRISSEVLPAIASVVQNCKASKAVAIKLLRRSNELKSAGVTANTRAFDQFAQLLQLNSELNEYSVRTRTVIQDCFATARASAPEGDASLESTIVSLEKLLQDLNNIAQDVFGASDAVPMGLALGTSQRLTKELTSALAYVGDNANVSKTDIAEAPWIKRAAQFKASLVQNADVERRTEALNEEIISLARELKVRDQAIQEYSVKTEMLEKRADVARKQSVQLTELHRLLDSAKAKEQTYEEAIESLQGEMDSLERECRKLKQANAAAKSAAMSGDFLGIGHGAGTPLPTDILGLRNKITSLQESVSYLRKENAHLRAKYQFKEETLLLTSQPLIRSQAANSSEINEVVREAKAAAKEACRLAAMPKLVKLFAQQGKQQAPAWQPFSSRPQFELYRQQTLAQTLKQRAESVQERLRSITRGTGLVGNGNNNSSSSPHILSVVH</sequence>
<dbReference type="SMART" id="SM01052">
    <property type="entry name" value="CAP_GLY"/>
    <property type="match status" value="1"/>
</dbReference>
<reference evidence="16" key="1">
    <citation type="submission" date="2022-07" db="EMBL/GenBank/DDBJ databases">
        <title>Phylogenomic reconstructions and comparative analyses of Kickxellomycotina fungi.</title>
        <authorList>
            <person name="Reynolds N.K."/>
            <person name="Stajich J.E."/>
            <person name="Barry K."/>
            <person name="Grigoriev I.V."/>
            <person name="Crous P."/>
            <person name="Smith M.E."/>
        </authorList>
    </citation>
    <scope>NUCLEOTIDE SEQUENCE</scope>
    <source>
        <strain evidence="16">NRRL 3115</strain>
    </source>
</reference>
<keyword evidence="11" id="KW-0206">Cytoskeleton</keyword>
<evidence type="ECO:0000256" key="11">
    <source>
        <dbReference type="ARBA" id="ARBA00023212"/>
    </source>
</evidence>
<keyword evidence="10 13" id="KW-0175">Coiled coil</keyword>
<feature type="compositionally biased region" description="Low complexity" evidence="14">
    <location>
        <begin position="167"/>
        <end position="199"/>
    </location>
</feature>
<evidence type="ECO:0000256" key="12">
    <source>
        <dbReference type="ARBA" id="ARBA00023306"/>
    </source>
</evidence>
<keyword evidence="8" id="KW-0498">Mitosis</keyword>
<dbReference type="GO" id="GO:0005816">
    <property type="term" value="C:spindle pole body"/>
    <property type="evidence" value="ECO:0007669"/>
    <property type="project" value="TreeGrafter"/>
</dbReference>
<gene>
    <name evidence="16" type="ORF">GGI25_002743</name>
</gene>
<dbReference type="GO" id="GO:0005819">
    <property type="term" value="C:spindle"/>
    <property type="evidence" value="ECO:0007669"/>
    <property type="project" value="UniProtKB-SubCell"/>
</dbReference>
<feature type="region of interest" description="Disordered" evidence="14">
    <location>
        <begin position="1"/>
        <end position="27"/>
    </location>
</feature>
<comment type="similarity">
    <text evidence="4">Belongs to the dynactin 150 kDa subunit family.</text>
</comment>
<evidence type="ECO:0000256" key="3">
    <source>
        <dbReference type="ARBA" id="ARBA00004544"/>
    </source>
</evidence>
<keyword evidence="7" id="KW-0493">Microtubule</keyword>
<comment type="caution">
    <text evidence="16">The sequence shown here is derived from an EMBL/GenBank/DDBJ whole genome shotgun (WGS) entry which is preliminary data.</text>
</comment>
<evidence type="ECO:0000256" key="1">
    <source>
        <dbReference type="ARBA" id="ARBA00004114"/>
    </source>
</evidence>
<evidence type="ECO:0000256" key="13">
    <source>
        <dbReference type="SAM" id="Coils"/>
    </source>
</evidence>
<dbReference type="InterPro" id="IPR000938">
    <property type="entry name" value="CAP-Gly_domain"/>
</dbReference>
<feature type="coiled-coil region" evidence="13">
    <location>
        <begin position="1106"/>
        <end position="1206"/>
    </location>
</feature>
<keyword evidence="6" id="KW-0132">Cell division</keyword>
<feature type="compositionally biased region" description="Polar residues" evidence="14">
    <location>
        <begin position="221"/>
        <end position="242"/>
    </location>
</feature>
<feature type="region of interest" description="Disordered" evidence="14">
    <location>
        <begin position="1356"/>
        <end position="1378"/>
    </location>
</feature>
<keyword evidence="12" id="KW-0131">Cell cycle</keyword>
<evidence type="ECO:0000256" key="8">
    <source>
        <dbReference type="ARBA" id="ARBA00022776"/>
    </source>
</evidence>
<dbReference type="EMBL" id="JANBTW010000026">
    <property type="protein sequence ID" value="KAJ2677953.1"/>
    <property type="molecule type" value="Genomic_DNA"/>
</dbReference>
<feature type="compositionally biased region" description="Polar residues" evidence="14">
    <location>
        <begin position="250"/>
        <end position="267"/>
    </location>
</feature>
<dbReference type="PROSITE" id="PS00845">
    <property type="entry name" value="CAP_GLY_1"/>
    <property type="match status" value="1"/>
</dbReference>
<dbReference type="GO" id="GO:0005814">
    <property type="term" value="C:centriole"/>
    <property type="evidence" value="ECO:0007669"/>
    <property type="project" value="UniProtKB-SubCell"/>
</dbReference>
<evidence type="ECO:0000256" key="6">
    <source>
        <dbReference type="ARBA" id="ARBA00022618"/>
    </source>
</evidence>
<dbReference type="GO" id="GO:0000743">
    <property type="term" value="P:nuclear migration involved in conjugation with cellular fusion"/>
    <property type="evidence" value="ECO:0007669"/>
    <property type="project" value="TreeGrafter"/>
</dbReference>
<evidence type="ECO:0000256" key="14">
    <source>
        <dbReference type="SAM" id="MobiDB-lite"/>
    </source>
</evidence>